<dbReference type="PATRIC" id="fig|269796.9.peg.3196"/>
<dbReference type="HOGENOM" id="CLU_055322_4_2_5"/>
<dbReference type="KEGG" id="rru:Rru_A3083"/>
<dbReference type="GO" id="GO:0010181">
    <property type="term" value="F:FMN binding"/>
    <property type="evidence" value="ECO:0007669"/>
    <property type="project" value="TreeGrafter"/>
</dbReference>
<feature type="domain" description="NADPH-dependent FMN reductase-like" evidence="1">
    <location>
        <begin position="5"/>
        <end position="148"/>
    </location>
</feature>
<evidence type="ECO:0000313" key="3">
    <source>
        <dbReference type="Proteomes" id="UP000001929"/>
    </source>
</evidence>
<reference evidence="2 3" key="1">
    <citation type="journal article" date="2011" name="Stand. Genomic Sci.">
        <title>Complete genome sequence of Rhodospirillum rubrum type strain (S1).</title>
        <authorList>
            <person name="Munk A.C."/>
            <person name="Copeland A."/>
            <person name="Lucas S."/>
            <person name="Lapidus A."/>
            <person name="Del Rio T.G."/>
            <person name="Barry K."/>
            <person name="Detter J.C."/>
            <person name="Hammon N."/>
            <person name="Israni S."/>
            <person name="Pitluck S."/>
            <person name="Brettin T."/>
            <person name="Bruce D."/>
            <person name="Han C."/>
            <person name="Tapia R."/>
            <person name="Gilna P."/>
            <person name="Schmutz J."/>
            <person name="Larimer F."/>
            <person name="Land M."/>
            <person name="Kyrpides N.C."/>
            <person name="Mavromatis K."/>
            <person name="Richardson P."/>
            <person name="Rohde M."/>
            <person name="Goker M."/>
            <person name="Klenk H.P."/>
            <person name="Zhang Y."/>
            <person name="Roberts G.P."/>
            <person name="Reslewic S."/>
            <person name="Schwartz D.C."/>
        </authorList>
    </citation>
    <scope>NUCLEOTIDE SEQUENCE [LARGE SCALE GENOMIC DNA]</scope>
    <source>
        <strain evidence="3">ATCC 11170 / ATH 1.1.1 / DSM 467 / LMG 4362 / NCIMB 8255 / S1</strain>
    </source>
</reference>
<gene>
    <name evidence="2" type="ordered locus">Rru_A3083</name>
</gene>
<accession>Q2RPR7</accession>
<dbReference type="eggNOG" id="COG0431">
    <property type="taxonomic scope" value="Bacteria"/>
</dbReference>
<dbReference type="EnsemblBacteria" id="ABC23878">
    <property type="protein sequence ID" value="ABC23878"/>
    <property type="gene ID" value="Rru_A3083"/>
</dbReference>
<name>Q2RPR7_RHORT</name>
<dbReference type="EMBL" id="CP000230">
    <property type="protein sequence ID" value="ABC23878.1"/>
    <property type="molecule type" value="Genomic_DNA"/>
</dbReference>
<dbReference type="PhylomeDB" id="Q2RPR7"/>
<dbReference type="GO" id="GO:0005829">
    <property type="term" value="C:cytosol"/>
    <property type="evidence" value="ECO:0007669"/>
    <property type="project" value="TreeGrafter"/>
</dbReference>
<organism evidence="2 3">
    <name type="scientific">Rhodospirillum rubrum (strain ATCC 11170 / ATH 1.1.1 / DSM 467 / LMG 4362 / NCIMB 8255 / S1)</name>
    <dbReference type="NCBI Taxonomy" id="269796"/>
    <lineage>
        <taxon>Bacteria</taxon>
        <taxon>Pseudomonadati</taxon>
        <taxon>Pseudomonadota</taxon>
        <taxon>Alphaproteobacteria</taxon>
        <taxon>Rhodospirillales</taxon>
        <taxon>Rhodospirillaceae</taxon>
        <taxon>Rhodospirillum</taxon>
    </lineage>
</organism>
<dbReference type="Pfam" id="PF03358">
    <property type="entry name" value="FMN_red"/>
    <property type="match status" value="1"/>
</dbReference>
<evidence type="ECO:0000259" key="1">
    <source>
        <dbReference type="Pfam" id="PF03358"/>
    </source>
</evidence>
<dbReference type="PANTHER" id="PTHR30543:SF21">
    <property type="entry name" value="NAD(P)H-DEPENDENT FMN REDUCTASE LOT6"/>
    <property type="match status" value="1"/>
</dbReference>
<dbReference type="InterPro" id="IPR005025">
    <property type="entry name" value="FMN_Rdtase-like_dom"/>
</dbReference>
<dbReference type="AlphaFoldDB" id="Q2RPR7"/>
<dbReference type="STRING" id="269796.Rru_A3083"/>
<dbReference type="Proteomes" id="UP000001929">
    <property type="component" value="Chromosome"/>
</dbReference>
<dbReference type="SUPFAM" id="SSF52218">
    <property type="entry name" value="Flavoproteins"/>
    <property type="match status" value="1"/>
</dbReference>
<proteinExistence type="predicted"/>
<dbReference type="InterPro" id="IPR050712">
    <property type="entry name" value="NAD(P)H-dep_reductase"/>
</dbReference>
<dbReference type="Gene3D" id="3.40.50.360">
    <property type="match status" value="1"/>
</dbReference>
<dbReference type="InterPro" id="IPR029039">
    <property type="entry name" value="Flavoprotein-like_sf"/>
</dbReference>
<dbReference type="RefSeq" id="WP_011390831.1">
    <property type="nucleotide sequence ID" value="NC_007643.1"/>
</dbReference>
<dbReference type="PANTHER" id="PTHR30543">
    <property type="entry name" value="CHROMATE REDUCTASE"/>
    <property type="match status" value="1"/>
</dbReference>
<keyword evidence="3" id="KW-1185">Reference proteome</keyword>
<dbReference type="GO" id="GO:0016491">
    <property type="term" value="F:oxidoreductase activity"/>
    <property type="evidence" value="ECO:0007669"/>
    <property type="project" value="InterPro"/>
</dbReference>
<evidence type="ECO:0000313" key="2">
    <source>
        <dbReference type="EMBL" id="ABC23878.1"/>
    </source>
</evidence>
<sequence length="184" mass="20022">MGSYRVAVIVGSNHSASINRKLAQALVRLGGETLEFEWIRIDDLPLYSLDLEGSRPPEVTRFTDQMKAVDAVLVVTPEHNRSLPAVLKNAIDWGSKPAPDNVWRGKPAAITGTSPGAIGTALVQQHLRQILGILGAHVMGGEVYISFKPDLIAEDDTVTNESTRVFLETFMGQFATFVRKLAAP</sequence>
<protein>
    <submittedName>
        <fullName evidence="2">NADPH-dependent FMN reductase</fullName>
    </submittedName>
</protein>